<dbReference type="Proteomes" id="UP000426246">
    <property type="component" value="Chromosome"/>
</dbReference>
<comment type="similarity">
    <text evidence="7">Belongs to the binding-protein-dependent transport system permease family.</text>
</comment>
<dbReference type="KEGG" id="ppsc:EHS13_03390"/>
<feature type="transmembrane region" description="Helical" evidence="7">
    <location>
        <begin position="21"/>
        <end position="43"/>
    </location>
</feature>
<keyword evidence="3" id="KW-1003">Cell membrane</keyword>
<dbReference type="InterPro" id="IPR000515">
    <property type="entry name" value="MetI-like"/>
</dbReference>
<feature type="transmembrane region" description="Helical" evidence="7">
    <location>
        <begin position="121"/>
        <end position="138"/>
    </location>
</feature>
<feature type="transmembrane region" description="Helical" evidence="7">
    <location>
        <begin position="285"/>
        <end position="302"/>
    </location>
</feature>
<feature type="domain" description="ABC transmembrane type-1" evidence="8">
    <location>
        <begin position="84"/>
        <end position="301"/>
    </location>
</feature>
<dbReference type="Gene3D" id="1.10.3720.10">
    <property type="entry name" value="MetI-like"/>
    <property type="match status" value="1"/>
</dbReference>
<dbReference type="SUPFAM" id="SSF161098">
    <property type="entry name" value="MetI-like"/>
    <property type="match status" value="1"/>
</dbReference>
<protein>
    <submittedName>
        <fullName evidence="9">Sugar ABC transporter permease</fullName>
    </submittedName>
</protein>
<dbReference type="Pfam" id="PF00528">
    <property type="entry name" value="BPD_transp_1"/>
    <property type="match status" value="1"/>
</dbReference>
<comment type="subcellular location">
    <subcellularLocation>
        <location evidence="1 7">Cell membrane</location>
        <topology evidence="1 7">Multi-pass membrane protein</topology>
    </subcellularLocation>
</comment>
<proteinExistence type="inferred from homology"/>
<dbReference type="AlphaFoldDB" id="A0A6B8RCX3"/>
<name>A0A6B8RCX3_9BACL</name>
<dbReference type="GO" id="GO:0055085">
    <property type="term" value="P:transmembrane transport"/>
    <property type="evidence" value="ECO:0007669"/>
    <property type="project" value="InterPro"/>
</dbReference>
<dbReference type="OrthoDB" id="9804439at2"/>
<dbReference type="PROSITE" id="PS50928">
    <property type="entry name" value="ABC_TM1"/>
    <property type="match status" value="1"/>
</dbReference>
<evidence type="ECO:0000256" key="6">
    <source>
        <dbReference type="ARBA" id="ARBA00023136"/>
    </source>
</evidence>
<keyword evidence="4 7" id="KW-0812">Transmembrane</keyword>
<gene>
    <name evidence="9" type="ORF">EHS13_03390</name>
</gene>
<evidence type="ECO:0000256" key="4">
    <source>
        <dbReference type="ARBA" id="ARBA00022692"/>
    </source>
</evidence>
<keyword evidence="6 7" id="KW-0472">Membrane</keyword>
<dbReference type="PANTHER" id="PTHR30193">
    <property type="entry name" value="ABC TRANSPORTER PERMEASE PROTEIN"/>
    <property type="match status" value="1"/>
</dbReference>
<evidence type="ECO:0000259" key="8">
    <source>
        <dbReference type="PROSITE" id="PS50928"/>
    </source>
</evidence>
<dbReference type="InterPro" id="IPR051393">
    <property type="entry name" value="ABC_transporter_permease"/>
</dbReference>
<evidence type="ECO:0000313" key="10">
    <source>
        <dbReference type="Proteomes" id="UP000426246"/>
    </source>
</evidence>
<dbReference type="CDD" id="cd06261">
    <property type="entry name" value="TM_PBP2"/>
    <property type="match status" value="1"/>
</dbReference>
<feature type="transmembrane region" description="Helical" evidence="7">
    <location>
        <begin position="226"/>
        <end position="246"/>
    </location>
</feature>
<dbReference type="GO" id="GO:0005886">
    <property type="term" value="C:plasma membrane"/>
    <property type="evidence" value="ECO:0007669"/>
    <property type="project" value="UniProtKB-SubCell"/>
</dbReference>
<evidence type="ECO:0000313" key="9">
    <source>
        <dbReference type="EMBL" id="QGQ94020.1"/>
    </source>
</evidence>
<keyword evidence="2 7" id="KW-0813">Transport</keyword>
<reference evidence="10" key="1">
    <citation type="submission" date="2018-11" db="EMBL/GenBank/DDBJ databases">
        <title>Complete genome sequence of Paenibacillus sp. ML311-T8.</title>
        <authorList>
            <person name="Nam Y.-D."/>
            <person name="Kang J."/>
            <person name="Chung W.-H."/>
            <person name="Park Y.S."/>
        </authorList>
    </citation>
    <scope>NUCLEOTIDE SEQUENCE [LARGE SCALE GENOMIC DNA]</scope>
    <source>
        <strain evidence="10">ML311-T8</strain>
    </source>
</reference>
<keyword evidence="10" id="KW-1185">Reference proteome</keyword>
<evidence type="ECO:0000256" key="2">
    <source>
        <dbReference type="ARBA" id="ARBA00022448"/>
    </source>
</evidence>
<dbReference type="RefSeq" id="WP_155699017.1">
    <property type="nucleotide sequence ID" value="NZ_CP034235.1"/>
</dbReference>
<accession>A0A6B8RCX3</accession>
<dbReference type="PANTHER" id="PTHR30193:SF37">
    <property type="entry name" value="INNER MEMBRANE ABC TRANSPORTER PERMEASE PROTEIN YCJO"/>
    <property type="match status" value="1"/>
</dbReference>
<dbReference type="EMBL" id="CP034235">
    <property type="protein sequence ID" value="QGQ94020.1"/>
    <property type="molecule type" value="Genomic_DNA"/>
</dbReference>
<evidence type="ECO:0000256" key="1">
    <source>
        <dbReference type="ARBA" id="ARBA00004651"/>
    </source>
</evidence>
<evidence type="ECO:0000256" key="3">
    <source>
        <dbReference type="ARBA" id="ARBA00022475"/>
    </source>
</evidence>
<evidence type="ECO:0000256" key="7">
    <source>
        <dbReference type="RuleBase" id="RU363032"/>
    </source>
</evidence>
<feature type="transmembrane region" description="Helical" evidence="7">
    <location>
        <begin position="87"/>
        <end position="109"/>
    </location>
</feature>
<keyword evidence="5 7" id="KW-1133">Transmembrane helix</keyword>
<organism evidence="9 10">
    <name type="scientific">Paenibacillus psychroresistens</name>
    <dbReference type="NCBI Taxonomy" id="1778678"/>
    <lineage>
        <taxon>Bacteria</taxon>
        <taxon>Bacillati</taxon>
        <taxon>Bacillota</taxon>
        <taxon>Bacilli</taxon>
        <taxon>Bacillales</taxon>
        <taxon>Paenibacillaceae</taxon>
        <taxon>Paenibacillus</taxon>
    </lineage>
</organism>
<feature type="transmembrane region" description="Helical" evidence="7">
    <location>
        <begin position="173"/>
        <end position="195"/>
    </location>
</feature>
<evidence type="ECO:0000256" key="5">
    <source>
        <dbReference type="ARBA" id="ARBA00022989"/>
    </source>
</evidence>
<sequence length="309" mass="34202">MSSQHYRNKAASRESMAAYILIAPAIILFLVIGLFTVGFSLWLSFYHLPQGSLISNAKFAGLDNFKDFLLGRDQIISEKFWLALKNNMILCISMVFLVIPISLLISILLQSITKGVRFFRTLFLLPMVTSSVAIYYVWTGIYDPEGSINQFLKAVGLIDAMAVNGWLGELNTALPAIIVVIVLGGVPGTMILYFAGLQTVDPHLYESADIDGANFWQKLVNVTWPILRPITIIAIIINLNGALQIFDQVWVMTKGGPAGTTEVVSVLMFKEAFVNRNGDLGTANAMGWIMFLFTFVLSLISIKSFKDKT</sequence>
<dbReference type="InterPro" id="IPR035906">
    <property type="entry name" value="MetI-like_sf"/>
</dbReference>